<evidence type="ECO:0000313" key="1">
    <source>
        <dbReference type="EMBL" id="JAD30513.1"/>
    </source>
</evidence>
<protein>
    <submittedName>
        <fullName evidence="1">Uncharacterized protein</fullName>
    </submittedName>
</protein>
<reference evidence="1" key="1">
    <citation type="submission" date="2014-09" db="EMBL/GenBank/DDBJ databases">
        <authorList>
            <person name="Magalhaes I.L.F."/>
            <person name="Oliveira U."/>
            <person name="Santos F.R."/>
            <person name="Vidigal T.H.D.A."/>
            <person name="Brescovit A.D."/>
            <person name="Santos A.J."/>
        </authorList>
    </citation>
    <scope>NUCLEOTIDE SEQUENCE</scope>
    <source>
        <tissue evidence="1">Shoot tissue taken approximately 20 cm above the soil surface</tissue>
    </source>
</reference>
<dbReference type="EMBL" id="GBRH01267382">
    <property type="protein sequence ID" value="JAD30513.1"/>
    <property type="molecule type" value="Transcribed_RNA"/>
</dbReference>
<proteinExistence type="predicted"/>
<reference evidence="1" key="2">
    <citation type="journal article" date="2015" name="Data Brief">
        <title>Shoot transcriptome of the giant reed, Arundo donax.</title>
        <authorList>
            <person name="Barrero R.A."/>
            <person name="Guerrero F.D."/>
            <person name="Moolhuijzen P."/>
            <person name="Goolsby J.A."/>
            <person name="Tidwell J."/>
            <person name="Bellgard S.E."/>
            <person name="Bellgard M.I."/>
        </authorList>
    </citation>
    <scope>NUCLEOTIDE SEQUENCE</scope>
    <source>
        <tissue evidence="1">Shoot tissue taken approximately 20 cm above the soil surface</tissue>
    </source>
</reference>
<accession>A0A0A8YYK8</accession>
<sequence>MLCPSYAHGGIESLHMTWKLVSGYSGLGIEIIFGQCNLIVLLYADLLSNVCFV</sequence>
<name>A0A0A8YYK8_ARUDO</name>
<dbReference type="AlphaFoldDB" id="A0A0A8YYK8"/>
<organism evidence="1">
    <name type="scientific">Arundo donax</name>
    <name type="common">Giant reed</name>
    <name type="synonym">Donax arundinaceus</name>
    <dbReference type="NCBI Taxonomy" id="35708"/>
    <lineage>
        <taxon>Eukaryota</taxon>
        <taxon>Viridiplantae</taxon>
        <taxon>Streptophyta</taxon>
        <taxon>Embryophyta</taxon>
        <taxon>Tracheophyta</taxon>
        <taxon>Spermatophyta</taxon>
        <taxon>Magnoliopsida</taxon>
        <taxon>Liliopsida</taxon>
        <taxon>Poales</taxon>
        <taxon>Poaceae</taxon>
        <taxon>PACMAD clade</taxon>
        <taxon>Arundinoideae</taxon>
        <taxon>Arundineae</taxon>
        <taxon>Arundo</taxon>
    </lineage>
</organism>